<evidence type="ECO:0000313" key="6">
    <source>
        <dbReference type="Proteomes" id="UP000663852"/>
    </source>
</evidence>
<keyword evidence="1" id="KW-0812">Transmembrane</keyword>
<dbReference type="Pfam" id="PF07002">
    <property type="entry name" value="Copine"/>
    <property type="match status" value="1"/>
</dbReference>
<dbReference type="InterPro" id="IPR036465">
    <property type="entry name" value="vWFA_dom_sf"/>
</dbReference>
<dbReference type="GO" id="GO:0005634">
    <property type="term" value="C:nucleus"/>
    <property type="evidence" value="ECO:0007669"/>
    <property type="project" value="TreeGrafter"/>
</dbReference>
<evidence type="ECO:0000259" key="2">
    <source>
        <dbReference type="Pfam" id="PF07002"/>
    </source>
</evidence>
<dbReference type="GO" id="GO:0016567">
    <property type="term" value="P:protein ubiquitination"/>
    <property type="evidence" value="ECO:0007669"/>
    <property type="project" value="TreeGrafter"/>
</dbReference>
<evidence type="ECO:0000256" key="1">
    <source>
        <dbReference type="SAM" id="Phobius"/>
    </source>
</evidence>
<proteinExistence type="predicted"/>
<dbReference type="AlphaFoldDB" id="A0A814I3N3"/>
<evidence type="ECO:0000313" key="4">
    <source>
        <dbReference type="EMBL" id="CAF1624987.1"/>
    </source>
</evidence>
<dbReference type="OrthoDB" id="5855668at2759"/>
<keyword evidence="5" id="KW-1185">Reference proteome</keyword>
<evidence type="ECO:0000313" key="5">
    <source>
        <dbReference type="Proteomes" id="UP000663828"/>
    </source>
</evidence>
<dbReference type="SUPFAM" id="SSF53300">
    <property type="entry name" value="vWA-like"/>
    <property type="match status" value="1"/>
</dbReference>
<dbReference type="GO" id="GO:0004842">
    <property type="term" value="F:ubiquitin-protein transferase activity"/>
    <property type="evidence" value="ECO:0007669"/>
    <property type="project" value="TreeGrafter"/>
</dbReference>
<dbReference type="InterPro" id="IPR052079">
    <property type="entry name" value="E3_ligase/Copine_domain"/>
</dbReference>
<keyword evidence="1" id="KW-0472">Membrane</keyword>
<name>A0A814I3N3_ADIRI</name>
<dbReference type="EMBL" id="CAJNOR010007890">
    <property type="protein sequence ID" value="CAF1624987.1"/>
    <property type="molecule type" value="Genomic_DNA"/>
</dbReference>
<dbReference type="PANTHER" id="PTHR45751:SF53">
    <property type="entry name" value="VWFA DOMAIN-CONTAINING PROTEIN"/>
    <property type="match status" value="1"/>
</dbReference>
<comment type="caution">
    <text evidence="3">The sequence shown here is derived from an EMBL/GenBank/DDBJ whole genome shotgun (WGS) entry which is preliminary data.</text>
</comment>
<dbReference type="InterPro" id="IPR010734">
    <property type="entry name" value="Copine_C"/>
</dbReference>
<protein>
    <recommendedName>
        <fullName evidence="2">Copine C-terminal domain-containing protein</fullName>
    </recommendedName>
</protein>
<gene>
    <name evidence="3" type="ORF">EDS130_LOCUS15772</name>
    <name evidence="4" type="ORF">XAT740_LOCUS50781</name>
</gene>
<reference evidence="3" key="1">
    <citation type="submission" date="2021-02" db="EMBL/GenBank/DDBJ databases">
        <authorList>
            <person name="Nowell W R."/>
        </authorList>
    </citation>
    <scope>NUCLEOTIDE SEQUENCE</scope>
</reference>
<organism evidence="3 6">
    <name type="scientific">Adineta ricciae</name>
    <name type="common">Rotifer</name>
    <dbReference type="NCBI Taxonomy" id="249248"/>
    <lineage>
        <taxon>Eukaryota</taxon>
        <taxon>Metazoa</taxon>
        <taxon>Spiralia</taxon>
        <taxon>Gnathifera</taxon>
        <taxon>Rotifera</taxon>
        <taxon>Eurotatoria</taxon>
        <taxon>Bdelloidea</taxon>
        <taxon>Adinetida</taxon>
        <taxon>Adinetidae</taxon>
        <taxon>Adineta</taxon>
    </lineage>
</organism>
<feature type="transmembrane region" description="Helical" evidence="1">
    <location>
        <begin position="6"/>
        <end position="22"/>
    </location>
</feature>
<evidence type="ECO:0000313" key="3">
    <source>
        <dbReference type="EMBL" id="CAF1018681.1"/>
    </source>
</evidence>
<feature type="domain" description="Copine C-terminal" evidence="2">
    <location>
        <begin position="95"/>
        <end position="318"/>
    </location>
</feature>
<dbReference type="Proteomes" id="UP000663852">
    <property type="component" value="Unassembled WGS sequence"/>
</dbReference>
<accession>A0A814I3N3</accession>
<dbReference type="PANTHER" id="PTHR45751">
    <property type="entry name" value="COPINE FAMILY PROTEIN 1"/>
    <property type="match status" value="1"/>
</dbReference>
<dbReference type="Proteomes" id="UP000663828">
    <property type="component" value="Unassembled WGS sequence"/>
</dbReference>
<keyword evidence="1" id="KW-1133">Transmembrane helix</keyword>
<dbReference type="EMBL" id="CAJNOJ010000067">
    <property type="protein sequence ID" value="CAF1018681.1"/>
    <property type="molecule type" value="Genomic_DNA"/>
</dbReference>
<sequence>MLWPLVYYLFGIFGFILLYEYYQRNIAKQKALLDFLRSLDTFPQGPLAISNKKPFEKIKQEIASYFYFQRLHVIFGVDFSASNEWQGLKTFNGQSLHTTQPKNINPYQKAISQLGLIFEEIFPCKIKYSSFGFGDENTKDYSFFPVVASGEEFDSHQKILDAYLKQTEHVNLSGPTEYTPIIQKLISQGTLSPRDFTMLVIITDELKVSSENKTLVKSLRTLANLPNVCLLVIGVGDGPWGKLSYEEHHIREEVFARIDKKKMPKESAQSKIFYDNFHFVSHNNFLVKQDKLDTENYFGRAVLRKLPTQLKQAYRHDEHRTKPQD</sequence>